<feature type="domain" description="Glucose-methanol-choline oxidoreductase N-terminal" evidence="6">
    <location>
        <begin position="32"/>
        <end position="55"/>
    </location>
</feature>
<evidence type="ECO:0000259" key="7">
    <source>
        <dbReference type="PROSITE" id="PS00624"/>
    </source>
</evidence>
<dbReference type="EnsemblMetazoa" id="ENSAATROPT001258">
    <property type="protein sequence ID" value="ENSAATROPP001205"/>
    <property type="gene ID" value="ENSAATROPG001001"/>
</dbReference>
<accession>A0AAG5CQV6</accession>
<dbReference type="InterPro" id="IPR012132">
    <property type="entry name" value="GMC_OxRdtase"/>
</dbReference>
<dbReference type="PIRSF" id="PIRSF000137">
    <property type="entry name" value="Alcohol_oxidase"/>
    <property type="match status" value="1"/>
</dbReference>
<dbReference type="SUPFAM" id="SSF51905">
    <property type="entry name" value="FAD/NAD(P)-binding domain"/>
    <property type="match status" value="1"/>
</dbReference>
<evidence type="ECO:0000313" key="9">
    <source>
        <dbReference type="Proteomes" id="UP000075880"/>
    </source>
</evidence>
<keyword evidence="3 5" id="KW-0285">Flavoprotein</keyword>
<dbReference type="PROSITE" id="PS00623">
    <property type="entry name" value="GMC_OXRED_1"/>
    <property type="match status" value="1"/>
</dbReference>
<feature type="domain" description="Glucose-methanol-choline oxidoreductase N-terminal" evidence="7">
    <location>
        <begin position="210"/>
        <end position="224"/>
    </location>
</feature>
<keyword evidence="9" id="KW-1185">Reference proteome</keyword>
<dbReference type="AlphaFoldDB" id="A0AAG5CQV6"/>
<evidence type="ECO:0000256" key="3">
    <source>
        <dbReference type="ARBA" id="ARBA00022630"/>
    </source>
</evidence>
<protein>
    <recommendedName>
        <fullName evidence="6 7">Glucose-methanol-choline oxidoreductase N-terminal domain-containing protein</fullName>
    </recommendedName>
</protein>
<dbReference type="GO" id="GO:0016614">
    <property type="term" value="F:oxidoreductase activity, acting on CH-OH group of donors"/>
    <property type="evidence" value="ECO:0007669"/>
    <property type="project" value="InterPro"/>
</dbReference>
<dbReference type="Gene3D" id="3.30.560.10">
    <property type="entry name" value="Glucose Oxidase, domain 3"/>
    <property type="match status" value="1"/>
</dbReference>
<sequence>LQRTSVDWSYYAGSRKARACRASPRGCYWPRGKMLGGSGAMNVMIYMRGNARDYDDWKKRGNVGWGWESVLRYFKKSEDNRDPQVVQNGTYHGTGGYLTVVTSTGDPAGVKRMQAAYVEAGFKWLTDFNGNTHIGFGRIQQTIVNGTRFSPAKAFLVPAKLRPNLQVIKHALATKIEFDTAKRVSSVQFSVNNGEPQYVKVRKEAIVSAGAINTPQLLMLSGIGRTKDLREHNIPMVSELPVGRKMQDHVAVPLFFKLFKPIAPEYTLETSFFQYLAERDSPLSQFAMAGINGFANTVDRFDPYPNVQYQYLYSPKRAPNLNNNFLMATELNYTLGDVIAMANSEADLLTSVPVLLKPKSWGSVKLRSANAQDKPYIESGYLYHPDDLRVLIDAIRIQQNIMSTRAAEQFKPQLLRPDLPACKEEKFDSDRYWECYIRELTLTLYHPVGTAKMGPDGDPDAVVDPRLRVRGIRGLRVVDASVMPEIVSGNTMAPTIMIGEKASDMIKEDNRGSS</sequence>
<evidence type="ECO:0000313" key="8">
    <source>
        <dbReference type="EnsemblMetazoa" id="ENSAATROPP001205"/>
    </source>
</evidence>
<evidence type="ECO:0000256" key="4">
    <source>
        <dbReference type="ARBA" id="ARBA00022827"/>
    </source>
</evidence>
<evidence type="ECO:0000256" key="5">
    <source>
        <dbReference type="RuleBase" id="RU003968"/>
    </source>
</evidence>
<evidence type="ECO:0000259" key="6">
    <source>
        <dbReference type="PROSITE" id="PS00623"/>
    </source>
</evidence>
<dbReference type="PROSITE" id="PS00624">
    <property type="entry name" value="GMC_OXRED_2"/>
    <property type="match status" value="1"/>
</dbReference>
<dbReference type="Proteomes" id="UP000075880">
    <property type="component" value="Unassembled WGS sequence"/>
</dbReference>
<dbReference type="PANTHER" id="PTHR11552:SF147">
    <property type="entry name" value="CHOLINE DEHYDROGENASE, MITOCHONDRIAL"/>
    <property type="match status" value="1"/>
</dbReference>
<dbReference type="InterPro" id="IPR000172">
    <property type="entry name" value="GMC_OxRdtase_N"/>
</dbReference>
<comment type="cofactor">
    <cofactor evidence="1">
        <name>FAD</name>
        <dbReference type="ChEBI" id="CHEBI:57692"/>
    </cofactor>
</comment>
<evidence type="ECO:0000256" key="1">
    <source>
        <dbReference type="ARBA" id="ARBA00001974"/>
    </source>
</evidence>
<comment type="similarity">
    <text evidence="2 5">Belongs to the GMC oxidoreductase family.</text>
</comment>
<dbReference type="GO" id="GO:0050660">
    <property type="term" value="F:flavin adenine dinucleotide binding"/>
    <property type="evidence" value="ECO:0007669"/>
    <property type="project" value="InterPro"/>
</dbReference>
<keyword evidence="4 5" id="KW-0274">FAD</keyword>
<proteinExistence type="inferred from homology"/>
<dbReference type="InterPro" id="IPR036188">
    <property type="entry name" value="FAD/NAD-bd_sf"/>
</dbReference>
<reference evidence="8" key="1">
    <citation type="submission" date="2024-04" db="UniProtKB">
        <authorList>
            <consortium name="EnsemblMetazoa"/>
        </authorList>
    </citation>
    <scope>IDENTIFICATION</scope>
    <source>
        <strain evidence="8">EBRO</strain>
    </source>
</reference>
<dbReference type="Pfam" id="PF05199">
    <property type="entry name" value="GMC_oxred_C"/>
    <property type="match status" value="1"/>
</dbReference>
<dbReference type="SUPFAM" id="SSF54373">
    <property type="entry name" value="FAD-linked reductases, C-terminal domain"/>
    <property type="match status" value="1"/>
</dbReference>
<name>A0AAG5CQV6_ANOAO</name>
<dbReference type="InterPro" id="IPR007867">
    <property type="entry name" value="GMC_OxRtase_C"/>
</dbReference>
<evidence type="ECO:0000256" key="2">
    <source>
        <dbReference type="ARBA" id="ARBA00010790"/>
    </source>
</evidence>
<dbReference type="PANTHER" id="PTHR11552">
    <property type="entry name" value="GLUCOSE-METHANOL-CHOLINE GMC OXIDOREDUCTASE"/>
    <property type="match status" value="1"/>
</dbReference>
<organism evidence="8 9">
    <name type="scientific">Anopheles atroparvus</name>
    <name type="common">European mosquito</name>
    <dbReference type="NCBI Taxonomy" id="41427"/>
    <lineage>
        <taxon>Eukaryota</taxon>
        <taxon>Metazoa</taxon>
        <taxon>Ecdysozoa</taxon>
        <taxon>Arthropoda</taxon>
        <taxon>Hexapoda</taxon>
        <taxon>Insecta</taxon>
        <taxon>Pterygota</taxon>
        <taxon>Neoptera</taxon>
        <taxon>Endopterygota</taxon>
        <taxon>Diptera</taxon>
        <taxon>Nematocera</taxon>
        <taxon>Culicoidea</taxon>
        <taxon>Culicidae</taxon>
        <taxon>Anophelinae</taxon>
        <taxon>Anopheles</taxon>
    </lineage>
</organism>
<dbReference type="Gene3D" id="3.50.50.60">
    <property type="entry name" value="FAD/NAD(P)-binding domain"/>
    <property type="match status" value="1"/>
</dbReference>
<dbReference type="Pfam" id="PF00732">
    <property type="entry name" value="GMC_oxred_N"/>
    <property type="match status" value="1"/>
</dbReference>